<keyword evidence="6" id="KW-0175">Coiled coil</keyword>
<keyword evidence="4 7" id="KW-1133">Transmembrane helix</keyword>
<organism evidence="8 9">
    <name type="scientific">Suttonella ornithocola</name>
    <dbReference type="NCBI Taxonomy" id="279832"/>
    <lineage>
        <taxon>Bacteria</taxon>
        <taxon>Pseudomonadati</taxon>
        <taxon>Pseudomonadota</taxon>
        <taxon>Gammaproteobacteria</taxon>
        <taxon>Cardiobacteriales</taxon>
        <taxon>Cardiobacteriaceae</taxon>
        <taxon>Suttonella</taxon>
    </lineage>
</organism>
<evidence type="ECO:0000256" key="6">
    <source>
        <dbReference type="SAM" id="Coils"/>
    </source>
</evidence>
<evidence type="ECO:0000256" key="3">
    <source>
        <dbReference type="ARBA" id="ARBA00022692"/>
    </source>
</evidence>
<dbReference type="PANTHER" id="PTHR34478:SF2">
    <property type="entry name" value="MEMBRANE PROTEIN"/>
    <property type="match status" value="1"/>
</dbReference>
<dbReference type="AlphaFoldDB" id="A0A380MW12"/>
<keyword evidence="5 7" id="KW-0472">Membrane</keyword>
<evidence type="ECO:0000256" key="1">
    <source>
        <dbReference type="ARBA" id="ARBA00004167"/>
    </source>
</evidence>
<dbReference type="OrthoDB" id="9804152at2"/>
<dbReference type="InterPro" id="IPR007156">
    <property type="entry name" value="MamQ_LemA"/>
</dbReference>
<dbReference type="InterPro" id="IPR023353">
    <property type="entry name" value="LemA-like_dom_sf"/>
</dbReference>
<dbReference type="EMBL" id="UHIC01000001">
    <property type="protein sequence ID" value="SUO95587.1"/>
    <property type="molecule type" value="Genomic_DNA"/>
</dbReference>
<evidence type="ECO:0000256" key="7">
    <source>
        <dbReference type="SAM" id="Phobius"/>
    </source>
</evidence>
<feature type="transmembrane region" description="Helical" evidence="7">
    <location>
        <begin position="6"/>
        <end position="23"/>
    </location>
</feature>
<dbReference type="Gene3D" id="1.20.1440.20">
    <property type="entry name" value="LemA-like domain"/>
    <property type="match status" value="1"/>
</dbReference>
<dbReference type="Pfam" id="PF04011">
    <property type="entry name" value="LemA"/>
    <property type="match status" value="1"/>
</dbReference>
<evidence type="ECO:0000256" key="5">
    <source>
        <dbReference type="ARBA" id="ARBA00023136"/>
    </source>
</evidence>
<comment type="subcellular location">
    <subcellularLocation>
        <location evidence="1">Membrane</location>
        <topology evidence="1">Single-pass membrane protein</topology>
    </subcellularLocation>
</comment>
<feature type="coiled-coil region" evidence="6">
    <location>
        <begin position="110"/>
        <end position="137"/>
    </location>
</feature>
<gene>
    <name evidence="8" type="ORF">NCTC13337_01469</name>
</gene>
<accession>A0A380MW12</accession>
<sequence length="170" mass="19535">MWVAIGLLVIVGVYLIAIFNRLVRYRNAADNALSQIEVQLQRRYDLIGNLQSVAERFIQHERETLTEIARLRRDIGSVGLLQDFSKVSQVNQQLSTLLAVFSARVEAYPVLKTDNVLASLQEELKSTENRVAFARQHYNDAVNVFNDALEVFPNYLLGNLLGWQEKPFWR</sequence>
<comment type="similarity">
    <text evidence="2">Belongs to the LemA family.</text>
</comment>
<dbReference type="GO" id="GO:0016020">
    <property type="term" value="C:membrane"/>
    <property type="evidence" value="ECO:0007669"/>
    <property type="project" value="UniProtKB-SubCell"/>
</dbReference>
<dbReference type="SUPFAM" id="SSF140478">
    <property type="entry name" value="LemA-like"/>
    <property type="match status" value="1"/>
</dbReference>
<evidence type="ECO:0000313" key="9">
    <source>
        <dbReference type="Proteomes" id="UP000254601"/>
    </source>
</evidence>
<keyword evidence="3 7" id="KW-0812">Transmembrane</keyword>
<proteinExistence type="inferred from homology"/>
<name>A0A380MW12_9GAMM</name>
<evidence type="ECO:0000256" key="4">
    <source>
        <dbReference type="ARBA" id="ARBA00022989"/>
    </source>
</evidence>
<dbReference type="RefSeq" id="WP_072575797.1">
    <property type="nucleotide sequence ID" value="NZ_LWHB01000026.1"/>
</dbReference>
<dbReference type="Proteomes" id="UP000254601">
    <property type="component" value="Unassembled WGS sequence"/>
</dbReference>
<evidence type="ECO:0000313" key="8">
    <source>
        <dbReference type="EMBL" id="SUO95587.1"/>
    </source>
</evidence>
<reference evidence="8 9" key="1">
    <citation type="submission" date="2018-06" db="EMBL/GenBank/DDBJ databases">
        <authorList>
            <consortium name="Pathogen Informatics"/>
            <person name="Doyle S."/>
        </authorList>
    </citation>
    <scope>NUCLEOTIDE SEQUENCE [LARGE SCALE GENOMIC DNA]</scope>
    <source>
        <strain evidence="8 9">NCTC13337</strain>
    </source>
</reference>
<keyword evidence="9" id="KW-1185">Reference proteome</keyword>
<dbReference type="PANTHER" id="PTHR34478">
    <property type="entry name" value="PROTEIN LEMA"/>
    <property type="match status" value="1"/>
</dbReference>
<evidence type="ECO:0000256" key="2">
    <source>
        <dbReference type="ARBA" id="ARBA00008854"/>
    </source>
</evidence>
<protein>
    <submittedName>
        <fullName evidence="8">LemA family</fullName>
    </submittedName>
</protein>